<name>A0A4U8WGF5_9FLAO</name>
<evidence type="ECO:0000313" key="1">
    <source>
        <dbReference type="EMBL" id="VFB04095.1"/>
    </source>
</evidence>
<dbReference type="RefSeq" id="WP_130914471.1">
    <property type="nucleotide sequence ID" value="NZ_LR215974.1"/>
</dbReference>
<protein>
    <submittedName>
        <fullName evidence="1">Uncharacterized protein</fullName>
    </submittedName>
</protein>
<gene>
    <name evidence="1" type="ORF">NCTC12078_02118</name>
</gene>
<dbReference type="Proteomes" id="UP000290013">
    <property type="component" value="Chromosome"/>
</dbReference>
<reference evidence="1 2" key="1">
    <citation type="submission" date="2019-02" db="EMBL/GenBank/DDBJ databases">
        <authorList>
            <consortium name="Pathogen Informatics"/>
        </authorList>
    </citation>
    <scope>NUCLEOTIDE SEQUENCE [LARGE SCALE GENOMIC DNA]</scope>
    <source>
        <strain evidence="1 2">3012STDY6944375</strain>
    </source>
</reference>
<dbReference type="EMBL" id="LR215974">
    <property type="protein sequence ID" value="VFB04095.1"/>
    <property type="molecule type" value="Genomic_DNA"/>
</dbReference>
<organism evidence="1 2">
    <name type="scientific">Chryseobacterium taihuense</name>
    <dbReference type="NCBI Taxonomy" id="1141221"/>
    <lineage>
        <taxon>Bacteria</taxon>
        <taxon>Pseudomonadati</taxon>
        <taxon>Bacteroidota</taxon>
        <taxon>Flavobacteriia</taxon>
        <taxon>Flavobacteriales</taxon>
        <taxon>Weeksellaceae</taxon>
        <taxon>Chryseobacterium group</taxon>
        <taxon>Chryseobacterium</taxon>
    </lineage>
</organism>
<dbReference type="AlphaFoldDB" id="A0A4U8WGF5"/>
<evidence type="ECO:0000313" key="2">
    <source>
        <dbReference type="Proteomes" id="UP000290013"/>
    </source>
</evidence>
<dbReference type="KEGG" id="ctai:NCTC12078_02118"/>
<sequence>MTTIYKRSDLYYDDYKWTAYPDDDPKITGTLDSSRFSRYEGYEVLYFINKFANDYGLSSTSDGRKIELIIRKHLPSNIIMQIDVKNWIAENLSKY</sequence>
<accession>A0A4U8WGF5</accession>
<proteinExistence type="predicted"/>